<dbReference type="KEGG" id="cbw:RR42_s0440"/>
<dbReference type="Gene3D" id="2.40.30.170">
    <property type="match status" value="1"/>
</dbReference>
<dbReference type="OrthoDB" id="9806939at2"/>
<feature type="chain" id="PRO_5002173977" evidence="2">
    <location>
        <begin position="26"/>
        <end position="357"/>
    </location>
</feature>
<dbReference type="Proteomes" id="UP000031843">
    <property type="component" value="Chromosome secondary"/>
</dbReference>
<feature type="signal peptide" evidence="2">
    <location>
        <begin position="1"/>
        <end position="25"/>
    </location>
</feature>
<dbReference type="GO" id="GO:0030288">
    <property type="term" value="C:outer membrane-bounded periplasmic space"/>
    <property type="evidence" value="ECO:0007669"/>
    <property type="project" value="TreeGrafter"/>
</dbReference>
<dbReference type="GO" id="GO:0060003">
    <property type="term" value="P:copper ion export"/>
    <property type="evidence" value="ECO:0007669"/>
    <property type="project" value="TreeGrafter"/>
</dbReference>
<dbReference type="Gene3D" id="1.10.287.470">
    <property type="entry name" value="Helix hairpin bin"/>
    <property type="match status" value="1"/>
</dbReference>
<dbReference type="GO" id="GO:0015679">
    <property type="term" value="P:plasma membrane copper ion transport"/>
    <property type="evidence" value="ECO:0007669"/>
    <property type="project" value="TreeGrafter"/>
</dbReference>
<dbReference type="EMBL" id="CP010537">
    <property type="protein sequence ID" value="AJG22036.1"/>
    <property type="molecule type" value="Genomic_DNA"/>
</dbReference>
<sequence length="357" mass="36323">MFSRRVVFVGALVASTLFPIGMARAQVLTLSDAQARALGVRFDPVVGAAQLATGASARVVLKPDAQYVVAAPYAGMVSRVLVSIGQPVRAGQPLAAFASPQLFEAGRALSEARSQANLARLALARDRGLHDDGIIPGSRWQATQARAAEGAAMVRAREAEMAAAGIVFAGGSGEPQLVAGRAGLIAEVNAVPGTRVEGAAPLFRIVDPTALELDLLVGRDAPAPTGGERVEVRQRGATGTVAGVVPASDGTAAVRVRAVLDKRGSLQAGESVNVIVHLRSAPDATGAGRVRVPAMALTYWRGTPGVFVATKTGVRYQTVVVEAVDDAAATVRGPLPAGTRVAVAGVGALKGMLAGGQ</sequence>
<dbReference type="AlphaFoldDB" id="A0A0C4YNA9"/>
<evidence type="ECO:0000256" key="2">
    <source>
        <dbReference type="SAM" id="SignalP"/>
    </source>
</evidence>
<keyword evidence="2" id="KW-0732">Signal</keyword>
<dbReference type="PANTHER" id="PTHR30097">
    <property type="entry name" value="CATION EFFLUX SYSTEM PROTEIN CUSB"/>
    <property type="match status" value="1"/>
</dbReference>
<dbReference type="Gene3D" id="2.40.420.20">
    <property type="match status" value="1"/>
</dbReference>
<keyword evidence="1" id="KW-0813">Transport</keyword>
<dbReference type="GO" id="GO:0046914">
    <property type="term" value="F:transition metal ion binding"/>
    <property type="evidence" value="ECO:0007669"/>
    <property type="project" value="TreeGrafter"/>
</dbReference>
<dbReference type="SUPFAM" id="SSF111369">
    <property type="entry name" value="HlyD-like secretion proteins"/>
    <property type="match status" value="1"/>
</dbReference>
<dbReference type="InterPro" id="IPR051909">
    <property type="entry name" value="MFP_Cation_Efflux"/>
</dbReference>
<evidence type="ECO:0000313" key="4">
    <source>
        <dbReference type="Proteomes" id="UP000031843"/>
    </source>
</evidence>
<name>A0A0C4YNA9_9BURK</name>
<dbReference type="PANTHER" id="PTHR30097:SF4">
    <property type="entry name" value="SLR6042 PROTEIN"/>
    <property type="match status" value="1"/>
</dbReference>
<dbReference type="Gene3D" id="2.40.50.100">
    <property type="match status" value="1"/>
</dbReference>
<dbReference type="STRING" id="68895.RR42_s0440"/>
<organism evidence="3 4">
    <name type="scientific">Cupriavidus basilensis</name>
    <dbReference type="NCBI Taxonomy" id="68895"/>
    <lineage>
        <taxon>Bacteria</taxon>
        <taxon>Pseudomonadati</taxon>
        <taxon>Pseudomonadota</taxon>
        <taxon>Betaproteobacteria</taxon>
        <taxon>Burkholderiales</taxon>
        <taxon>Burkholderiaceae</taxon>
        <taxon>Cupriavidus</taxon>
    </lineage>
</organism>
<reference evidence="3 4" key="1">
    <citation type="journal article" date="2015" name="Genome Announc.">
        <title>Complete Genome Sequence of Cupriavidus basilensis 4G11, Isolated from the Oak Ridge Field Research Center Site.</title>
        <authorList>
            <person name="Ray J."/>
            <person name="Waters R.J."/>
            <person name="Skerker J.M."/>
            <person name="Kuehl J.V."/>
            <person name="Price M.N."/>
            <person name="Huang J."/>
            <person name="Chakraborty R."/>
            <person name="Arkin A.P."/>
            <person name="Deutschbauer A."/>
        </authorList>
    </citation>
    <scope>NUCLEOTIDE SEQUENCE [LARGE SCALE GENOMIC DNA]</scope>
    <source>
        <strain evidence="3">4G11</strain>
    </source>
</reference>
<evidence type="ECO:0000256" key="1">
    <source>
        <dbReference type="ARBA" id="ARBA00022448"/>
    </source>
</evidence>
<accession>A0A0C4YNA9</accession>
<keyword evidence="4" id="KW-1185">Reference proteome</keyword>
<proteinExistence type="predicted"/>
<evidence type="ECO:0000313" key="3">
    <source>
        <dbReference type="EMBL" id="AJG22036.1"/>
    </source>
</evidence>
<dbReference type="RefSeq" id="WP_043353280.1">
    <property type="nucleotide sequence ID" value="NZ_CP010537.1"/>
</dbReference>
<gene>
    <name evidence="3" type="ORF">RR42_s0440</name>
</gene>
<protein>
    <submittedName>
        <fullName evidence="3">Putative Co/Zn/Cd efflux system membrane fusion protein</fullName>
    </submittedName>
</protein>